<keyword evidence="4" id="KW-0175">Coiled coil</keyword>
<evidence type="ECO:0000256" key="2">
    <source>
        <dbReference type="ARBA" id="ARBA00022737"/>
    </source>
</evidence>
<dbReference type="PROSITE" id="PS50294">
    <property type="entry name" value="WD_REPEATS_REGION"/>
    <property type="match status" value="3"/>
</dbReference>
<keyword evidence="1 3" id="KW-0853">WD repeat</keyword>
<feature type="repeat" description="WD" evidence="3">
    <location>
        <begin position="284"/>
        <end position="315"/>
    </location>
</feature>
<proteinExistence type="predicted"/>
<dbReference type="InterPro" id="IPR019775">
    <property type="entry name" value="WD40_repeat_CS"/>
</dbReference>
<keyword evidence="6" id="KW-1185">Reference proteome</keyword>
<evidence type="ECO:0000256" key="1">
    <source>
        <dbReference type="ARBA" id="ARBA00022574"/>
    </source>
</evidence>
<dbReference type="OrthoDB" id="538223at2759"/>
<dbReference type="InterPro" id="IPR001680">
    <property type="entry name" value="WD40_rpt"/>
</dbReference>
<feature type="repeat" description="WD" evidence="3">
    <location>
        <begin position="369"/>
        <end position="410"/>
    </location>
</feature>
<feature type="coiled-coil region" evidence="4">
    <location>
        <begin position="76"/>
        <end position="110"/>
    </location>
</feature>
<dbReference type="PROSITE" id="PS50082">
    <property type="entry name" value="WD_REPEATS_2"/>
    <property type="match status" value="5"/>
</dbReference>
<protein>
    <recommendedName>
        <fullName evidence="7">WD40 repeat-containing protein</fullName>
    </recommendedName>
</protein>
<dbReference type="AlphaFoldDB" id="A0A8S1RYN6"/>
<evidence type="ECO:0000313" key="5">
    <source>
        <dbReference type="EMBL" id="CAD8132500.1"/>
    </source>
</evidence>
<sequence>MINSLKLRSKDVKCSKHNNEITSLCITEKFSMKNRVLCEICKKDKSTYPNWTPLEDIEELVKNITEYEKITKSNVIKVIQRLKQDIIQDLEQLEQKIIEIQEKFDHTKLIKKIMNQNYIILSDLQDLSENLSYLTLYSQFKNINKSQLYSEQFQPIFTQLVSTKQQIKQIYERVLQIEADENTVPDYKLLFKSTPVIIPAHDFAINSVIITPDCTKVITASSEGKLKIWDTSTHIEICQISDNFDYAFCVDISDDGQHIAACGSNDYIIRIWNINDTKEPVFRLKYHTKIVERIKFVPQSSQLVSISQDHQVIIWHETKPEPSRILKHHKSSVKGIAISSNCKFMATSALDKQLIIWNIQNNFSIVHQVQPHKTTCNCIQFSKDLKYMVTGGEDGIVKLWKVQNWEPILEFIGHTSFVWNVQFSNHSNLIISSSTKDIRIWNIPSEQQQQIFNIQQDYYPNFYLSNNHQLLCTGQQNGELYIWKSAQN</sequence>
<evidence type="ECO:0000313" key="6">
    <source>
        <dbReference type="Proteomes" id="UP000689195"/>
    </source>
</evidence>
<dbReference type="Pfam" id="PF00400">
    <property type="entry name" value="WD40"/>
    <property type="match status" value="6"/>
</dbReference>
<gene>
    <name evidence="5" type="ORF">PPENT_87.1.T0010643</name>
</gene>
<dbReference type="PANTHER" id="PTHR19848:SF8">
    <property type="entry name" value="F-BOX AND WD REPEAT DOMAIN CONTAINING 7"/>
    <property type="match status" value="1"/>
</dbReference>
<feature type="repeat" description="WD" evidence="3">
    <location>
        <begin position="411"/>
        <end position="451"/>
    </location>
</feature>
<accession>A0A8S1RYN6</accession>
<dbReference type="CDD" id="cd00200">
    <property type="entry name" value="WD40"/>
    <property type="match status" value="1"/>
</dbReference>
<feature type="repeat" description="WD" evidence="3">
    <location>
        <begin position="326"/>
        <end position="367"/>
    </location>
</feature>
<dbReference type="SMART" id="SM00320">
    <property type="entry name" value="WD40"/>
    <property type="match status" value="7"/>
</dbReference>
<dbReference type="PANTHER" id="PTHR19848">
    <property type="entry name" value="WD40 REPEAT PROTEIN"/>
    <property type="match status" value="1"/>
</dbReference>
<organism evidence="5 6">
    <name type="scientific">Paramecium pentaurelia</name>
    <dbReference type="NCBI Taxonomy" id="43138"/>
    <lineage>
        <taxon>Eukaryota</taxon>
        <taxon>Sar</taxon>
        <taxon>Alveolata</taxon>
        <taxon>Ciliophora</taxon>
        <taxon>Intramacronucleata</taxon>
        <taxon>Oligohymenophorea</taxon>
        <taxon>Peniculida</taxon>
        <taxon>Parameciidae</taxon>
        <taxon>Paramecium</taxon>
    </lineage>
</organism>
<name>A0A8S1RYN6_9CILI</name>
<reference evidence="5" key="1">
    <citation type="submission" date="2021-01" db="EMBL/GenBank/DDBJ databases">
        <authorList>
            <consortium name="Genoscope - CEA"/>
            <person name="William W."/>
        </authorList>
    </citation>
    <scope>NUCLEOTIDE SEQUENCE</scope>
</reference>
<evidence type="ECO:0008006" key="7">
    <source>
        <dbReference type="Google" id="ProtNLM"/>
    </source>
</evidence>
<keyword evidence="2" id="KW-0677">Repeat</keyword>
<evidence type="ECO:0000256" key="3">
    <source>
        <dbReference type="PROSITE-ProRule" id="PRU00221"/>
    </source>
</evidence>
<dbReference type="EMBL" id="CAJJDO010000001">
    <property type="protein sequence ID" value="CAD8132500.1"/>
    <property type="molecule type" value="Genomic_DNA"/>
</dbReference>
<dbReference type="Proteomes" id="UP000689195">
    <property type="component" value="Unassembled WGS sequence"/>
</dbReference>
<evidence type="ECO:0000256" key="4">
    <source>
        <dbReference type="SAM" id="Coils"/>
    </source>
</evidence>
<dbReference type="PROSITE" id="PS00678">
    <property type="entry name" value="WD_REPEATS_1"/>
    <property type="match status" value="1"/>
</dbReference>
<feature type="repeat" description="WD" evidence="3">
    <location>
        <begin position="198"/>
        <end position="233"/>
    </location>
</feature>
<comment type="caution">
    <text evidence="5">The sequence shown here is derived from an EMBL/GenBank/DDBJ whole genome shotgun (WGS) entry which is preliminary data.</text>
</comment>